<evidence type="ECO:0000256" key="2">
    <source>
        <dbReference type="ARBA" id="ARBA00022801"/>
    </source>
</evidence>
<dbReference type="InterPro" id="IPR011050">
    <property type="entry name" value="Pectin_lyase_fold/virulence"/>
</dbReference>
<dbReference type="PROSITE" id="PS00503">
    <property type="entry name" value="PECTINESTERASE_2"/>
    <property type="match status" value="1"/>
</dbReference>
<dbReference type="InterPro" id="IPR000070">
    <property type="entry name" value="Pectinesterase_cat"/>
</dbReference>
<evidence type="ECO:0000256" key="3">
    <source>
        <dbReference type="ARBA" id="ARBA00023085"/>
    </source>
</evidence>
<dbReference type="Gramene" id="Kaladp0025s0048.1.v1.1">
    <property type="protein sequence ID" value="Kaladp0025s0048.1.v1.1"/>
    <property type="gene ID" value="Kaladp0025s0048.v1.1"/>
</dbReference>
<keyword evidence="2 5" id="KW-0378">Hydrolase</keyword>
<reference evidence="7" key="1">
    <citation type="submission" date="2021-01" db="UniProtKB">
        <authorList>
            <consortium name="EnsemblPlants"/>
        </authorList>
    </citation>
    <scope>IDENTIFICATION</scope>
</reference>
<dbReference type="AlphaFoldDB" id="A0A7N0T8I1"/>
<dbReference type="Pfam" id="PF01095">
    <property type="entry name" value="Pectinesterase"/>
    <property type="match status" value="1"/>
</dbReference>
<dbReference type="GO" id="GO:0045490">
    <property type="term" value="P:pectin catabolic process"/>
    <property type="evidence" value="ECO:0007669"/>
    <property type="project" value="UniProtKB-UniRule"/>
</dbReference>
<proteinExistence type="predicted"/>
<keyword evidence="3 5" id="KW-0063">Aspartyl esterase</keyword>
<sequence length="239" mass="25756">MDATTVAGGKNVVDGTPTFDTAPFAVMGKGLVARDMGFRNTAGAAKHQAVAMRSSGDFSVFYLCKFDAFQDTLYTHANRQFYRECLITGTIDFIFGNSAAVFQNCNIQPRLPMNGQKNTITAQGKSDPNQNTGLSFQNCTISPFNNLGSDYSTTVFINSFFGSLIHPKGWLPWTGTSAPSTIFYAVFQNSGPGSNTQNRVKWKGLRTITASVANKFTVDSFISGSTWISAAGVPFKGGL</sequence>
<feature type="domain" description="Pectinesterase catalytic" evidence="6">
    <location>
        <begin position="2"/>
        <end position="224"/>
    </location>
</feature>
<evidence type="ECO:0000259" key="6">
    <source>
        <dbReference type="Pfam" id="PF01095"/>
    </source>
</evidence>
<evidence type="ECO:0000313" key="7">
    <source>
        <dbReference type="EnsemblPlants" id="Kaladp0025s0048.1.v1.1"/>
    </source>
</evidence>
<dbReference type="UniPathway" id="UPA00545">
    <property type="reaction ID" value="UER00823"/>
</dbReference>
<comment type="catalytic activity">
    <reaction evidence="5">
        <text>[(1-&gt;4)-alpha-D-galacturonosyl methyl ester](n) + n H2O = [(1-&gt;4)-alpha-D-galacturonosyl](n) + n methanol + n H(+)</text>
        <dbReference type="Rhea" id="RHEA:22380"/>
        <dbReference type="Rhea" id="RHEA-COMP:14570"/>
        <dbReference type="Rhea" id="RHEA-COMP:14573"/>
        <dbReference type="ChEBI" id="CHEBI:15377"/>
        <dbReference type="ChEBI" id="CHEBI:15378"/>
        <dbReference type="ChEBI" id="CHEBI:17790"/>
        <dbReference type="ChEBI" id="CHEBI:140522"/>
        <dbReference type="ChEBI" id="CHEBI:140523"/>
        <dbReference type="EC" id="3.1.1.11"/>
    </reaction>
</comment>
<dbReference type="Gene3D" id="2.160.20.10">
    <property type="entry name" value="Single-stranded right-handed beta-helix, Pectin lyase-like"/>
    <property type="match status" value="1"/>
</dbReference>
<comment type="pathway">
    <text evidence="1 5">Glycan metabolism; pectin degradation; 2-dehydro-3-deoxy-D-gluconate from pectin: step 1/5.</text>
</comment>
<dbReference type="PANTHER" id="PTHR31707">
    <property type="entry name" value="PECTINESTERASE"/>
    <property type="match status" value="1"/>
</dbReference>
<dbReference type="InterPro" id="IPR012334">
    <property type="entry name" value="Pectin_lyas_fold"/>
</dbReference>
<name>A0A7N0T8I1_KALFE</name>
<dbReference type="GO" id="GO:0042545">
    <property type="term" value="P:cell wall modification"/>
    <property type="evidence" value="ECO:0007669"/>
    <property type="project" value="UniProtKB-UniRule"/>
</dbReference>
<dbReference type="InterPro" id="IPR033131">
    <property type="entry name" value="Pectinesterase_Asp_AS"/>
</dbReference>
<dbReference type="SUPFAM" id="SSF51126">
    <property type="entry name" value="Pectin lyase-like"/>
    <property type="match status" value="1"/>
</dbReference>
<evidence type="ECO:0000256" key="5">
    <source>
        <dbReference type="RuleBase" id="RU000589"/>
    </source>
</evidence>
<evidence type="ECO:0000256" key="1">
    <source>
        <dbReference type="ARBA" id="ARBA00005184"/>
    </source>
</evidence>
<evidence type="ECO:0000256" key="4">
    <source>
        <dbReference type="PROSITE-ProRule" id="PRU10040"/>
    </source>
</evidence>
<feature type="active site" evidence="4">
    <location>
        <position position="92"/>
    </location>
</feature>
<dbReference type="EnsemblPlants" id="Kaladp0025s0048.1.v1.1">
    <property type="protein sequence ID" value="Kaladp0025s0048.1.v1.1"/>
    <property type="gene ID" value="Kaladp0025s0048.v1.1"/>
</dbReference>
<accession>A0A7N0T8I1</accession>
<protein>
    <recommendedName>
        <fullName evidence="5">Pectinesterase</fullName>
        <ecNumber evidence="5">3.1.1.11</ecNumber>
    </recommendedName>
</protein>
<dbReference type="Proteomes" id="UP000594263">
    <property type="component" value="Unplaced"/>
</dbReference>
<evidence type="ECO:0000313" key="8">
    <source>
        <dbReference type="Proteomes" id="UP000594263"/>
    </source>
</evidence>
<dbReference type="EC" id="3.1.1.11" evidence="5"/>
<dbReference type="OMA" id="WREYSCT"/>
<organism evidence="7 8">
    <name type="scientific">Kalanchoe fedtschenkoi</name>
    <name type="common">Lavender scallops</name>
    <name type="synonym">South American air plant</name>
    <dbReference type="NCBI Taxonomy" id="63787"/>
    <lineage>
        <taxon>Eukaryota</taxon>
        <taxon>Viridiplantae</taxon>
        <taxon>Streptophyta</taxon>
        <taxon>Embryophyta</taxon>
        <taxon>Tracheophyta</taxon>
        <taxon>Spermatophyta</taxon>
        <taxon>Magnoliopsida</taxon>
        <taxon>eudicotyledons</taxon>
        <taxon>Gunneridae</taxon>
        <taxon>Pentapetalae</taxon>
        <taxon>Saxifragales</taxon>
        <taxon>Crassulaceae</taxon>
        <taxon>Kalanchoe</taxon>
    </lineage>
</organism>
<dbReference type="GO" id="GO:0030599">
    <property type="term" value="F:pectinesterase activity"/>
    <property type="evidence" value="ECO:0007669"/>
    <property type="project" value="UniProtKB-UniRule"/>
</dbReference>
<keyword evidence="8" id="KW-1185">Reference proteome</keyword>